<dbReference type="GO" id="GO:0005737">
    <property type="term" value="C:cytoplasm"/>
    <property type="evidence" value="ECO:0007669"/>
    <property type="project" value="InterPro"/>
</dbReference>
<dbReference type="SUPFAM" id="SSF53633">
    <property type="entry name" value="Carbamate kinase-like"/>
    <property type="match status" value="1"/>
</dbReference>
<dbReference type="InterPro" id="IPR036393">
    <property type="entry name" value="AceGlu_kinase-like_sf"/>
</dbReference>
<evidence type="ECO:0000256" key="5">
    <source>
        <dbReference type="ARBA" id="ARBA00022679"/>
    </source>
</evidence>
<dbReference type="PANTHER" id="PTHR23342">
    <property type="entry name" value="N-ACETYLGLUTAMATE SYNTHASE"/>
    <property type="match status" value="1"/>
</dbReference>
<evidence type="ECO:0000256" key="3">
    <source>
        <dbReference type="ARBA" id="ARBA00022571"/>
    </source>
</evidence>
<keyword evidence="12" id="KW-1185">Reference proteome</keyword>
<keyword evidence="6" id="KW-0547">Nucleotide-binding</keyword>
<keyword evidence="7 11" id="KW-0418">Kinase</keyword>
<evidence type="ECO:0000256" key="6">
    <source>
        <dbReference type="ARBA" id="ARBA00022741"/>
    </source>
</evidence>
<dbReference type="RefSeq" id="WP_206658745.1">
    <property type="nucleotide sequence ID" value="NZ_CP071182.1"/>
</dbReference>
<dbReference type="Proteomes" id="UP000663505">
    <property type="component" value="Chromosome"/>
</dbReference>
<evidence type="ECO:0000256" key="1">
    <source>
        <dbReference type="ARBA" id="ARBA00004828"/>
    </source>
</evidence>
<dbReference type="GO" id="GO:0003991">
    <property type="term" value="F:acetylglutamate kinase activity"/>
    <property type="evidence" value="ECO:0007669"/>
    <property type="project" value="UniProtKB-EC"/>
</dbReference>
<evidence type="ECO:0000256" key="8">
    <source>
        <dbReference type="ARBA" id="ARBA00022840"/>
    </source>
</evidence>
<keyword evidence="4" id="KW-0028">Amino-acid biosynthesis</keyword>
<dbReference type="KEGG" id="afx:JZ786_11300"/>
<comment type="catalytic activity">
    <reaction evidence="9">
        <text>N-acetyl-L-glutamate + ATP = N-acetyl-L-glutamyl 5-phosphate + ADP</text>
        <dbReference type="Rhea" id="RHEA:14629"/>
        <dbReference type="ChEBI" id="CHEBI:30616"/>
        <dbReference type="ChEBI" id="CHEBI:44337"/>
        <dbReference type="ChEBI" id="CHEBI:57936"/>
        <dbReference type="ChEBI" id="CHEBI:456216"/>
        <dbReference type="EC" id="2.7.2.8"/>
    </reaction>
</comment>
<dbReference type="CDD" id="cd04238">
    <property type="entry name" value="AAK_NAGK-like"/>
    <property type="match status" value="1"/>
</dbReference>
<comment type="pathway">
    <text evidence="1">Amino-acid biosynthesis; L-arginine biosynthesis; N(2)-acetyl-L-ornithine from L-glutamate: step 2/4.</text>
</comment>
<evidence type="ECO:0000256" key="7">
    <source>
        <dbReference type="ARBA" id="ARBA00022777"/>
    </source>
</evidence>
<reference evidence="11 12" key="1">
    <citation type="submission" date="2021-02" db="EMBL/GenBank/DDBJ databases">
        <title>Alicyclobacillus curvatus sp. nov. and Alicyclobacillus mengziensis sp. nov., two acidophilic bacteria isolated from acid mine drainage.</title>
        <authorList>
            <person name="Huang Y."/>
        </authorList>
    </citation>
    <scope>NUCLEOTIDE SEQUENCE [LARGE SCALE GENOMIC DNA]</scope>
    <source>
        <strain evidence="11 12">S30H14</strain>
    </source>
</reference>
<dbReference type="InterPro" id="IPR001048">
    <property type="entry name" value="Asp/Glu/Uridylate_kinase"/>
</dbReference>
<accession>A0A9X7W2H1</accession>
<evidence type="ECO:0000313" key="11">
    <source>
        <dbReference type="EMBL" id="QSO49434.1"/>
    </source>
</evidence>
<evidence type="ECO:0000256" key="4">
    <source>
        <dbReference type="ARBA" id="ARBA00022605"/>
    </source>
</evidence>
<keyword evidence="8" id="KW-0067">ATP-binding</keyword>
<evidence type="ECO:0000256" key="2">
    <source>
        <dbReference type="ARBA" id="ARBA00013065"/>
    </source>
</evidence>
<proteinExistence type="predicted"/>
<dbReference type="Pfam" id="PF00696">
    <property type="entry name" value="AA_kinase"/>
    <property type="match status" value="1"/>
</dbReference>
<dbReference type="PIRSF" id="PIRSF000728">
    <property type="entry name" value="NAGK"/>
    <property type="match status" value="1"/>
</dbReference>
<dbReference type="InterPro" id="IPR004662">
    <property type="entry name" value="AcgluKinase_fam"/>
</dbReference>
<evidence type="ECO:0000313" key="12">
    <source>
        <dbReference type="Proteomes" id="UP000663505"/>
    </source>
</evidence>
<keyword evidence="5 11" id="KW-0808">Transferase</keyword>
<name>A0A9X7W2H1_9BACL</name>
<dbReference type="Gene3D" id="3.40.1160.10">
    <property type="entry name" value="Acetylglutamate kinase-like"/>
    <property type="match status" value="1"/>
</dbReference>
<dbReference type="EC" id="2.7.2.8" evidence="2"/>
<gene>
    <name evidence="11" type="primary">argB</name>
    <name evidence="11" type="ORF">JZ786_11300</name>
</gene>
<dbReference type="GO" id="GO:0005524">
    <property type="term" value="F:ATP binding"/>
    <property type="evidence" value="ECO:0007669"/>
    <property type="project" value="UniProtKB-KW"/>
</dbReference>
<organism evidence="11 12">
    <name type="scientific">Alicyclobacillus mengziensis</name>
    <dbReference type="NCBI Taxonomy" id="2931921"/>
    <lineage>
        <taxon>Bacteria</taxon>
        <taxon>Bacillati</taxon>
        <taxon>Bacillota</taxon>
        <taxon>Bacilli</taxon>
        <taxon>Bacillales</taxon>
        <taxon>Alicyclobacillaceae</taxon>
        <taxon>Alicyclobacillus</taxon>
    </lineage>
</organism>
<evidence type="ECO:0000256" key="9">
    <source>
        <dbReference type="ARBA" id="ARBA00048141"/>
    </source>
</evidence>
<feature type="domain" description="Aspartate/glutamate/uridylate kinase" evidence="10">
    <location>
        <begin position="4"/>
        <end position="234"/>
    </location>
</feature>
<dbReference type="AlphaFoldDB" id="A0A9X7W2H1"/>
<dbReference type="NCBIfam" id="TIGR00761">
    <property type="entry name" value="argB"/>
    <property type="match status" value="1"/>
</dbReference>
<sequence>MRPIVVLKVGGSLGIQAMTSLSAVIHRITQSGKVPIVVHGGGPRISEALAAENVELPFVDGQRLTPPAAMPIVERVLCDEVNGELTVALCNEGIPAVAFVRTSHVVFADPLPGMGRTGAVTRVNAQPLLAAVIGDKVPVVAPVATEEATELACNVNADLAASAIAREVSAERIVFFTDVDGIYSNFETGERLTYTTASELETGLSAGMFEGGMRPKVTAVLEALASSVEAAFVIHGRRTDAALWAVSKSIATHLALAESERTIDAGVVPGTCVIASKDCQAMKDSTMVRTARW</sequence>
<dbReference type="GO" id="GO:0006526">
    <property type="term" value="P:L-arginine biosynthetic process"/>
    <property type="evidence" value="ECO:0007669"/>
    <property type="project" value="UniProtKB-KW"/>
</dbReference>
<dbReference type="EMBL" id="CP071182">
    <property type="protein sequence ID" value="QSO49434.1"/>
    <property type="molecule type" value="Genomic_DNA"/>
</dbReference>
<evidence type="ECO:0000259" key="10">
    <source>
        <dbReference type="Pfam" id="PF00696"/>
    </source>
</evidence>
<protein>
    <recommendedName>
        <fullName evidence="2">acetylglutamate kinase</fullName>
        <ecNumber evidence="2">2.7.2.8</ecNumber>
    </recommendedName>
</protein>
<dbReference type="PANTHER" id="PTHR23342:SF0">
    <property type="entry name" value="N-ACETYLGLUTAMATE SYNTHASE, MITOCHONDRIAL"/>
    <property type="match status" value="1"/>
</dbReference>
<keyword evidence="3" id="KW-0055">Arginine biosynthesis</keyword>